<accession>A0A8J6QDY8</accession>
<evidence type="ECO:0000256" key="1">
    <source>
        <dbReference type="SAM" id="Phobius"/>
    </source>
</evidence>
<proteinExistence type="predicted"/>
<dbReference type="Proteomes" id="UP000602057">
    <property type="component" value="Unassembled WGS sequence"/>
</dbReference>
<keyword evidence="3" id="KW-1185">Reference proteome</keyword>
<organism evidence="2 3">
    <name type="scientific">Aestuariibaculum suncheonense</name>
    <dbReference type="NCBI Taxonomy" id="1028745"/>
    <lineage>
        <taxon>Bacteria</taxon>
        <taxon>Pseudomonadati</taxon>
        <taxon>Bacteroidota</taxon>
        <taxon>Flavobacteriia</taxon>
        <taxon>Flavobacteriales</taxon>
        <taxon>Flavobacteriaceae</taxon>
    </lineage>
</organism>
<protein>
    <submittedName>
        <fullName evidence="2">Uncharacterized protein</fullName>
    </submittedName>
</protein>
<evidence type="ECO:0000313" key="2">
    <source>
        <dbReference type="EMBL" id="MBD0835280.1"/>
    </source>
</evidence>
<name>A0A8J6QDY8_9FLAO</name>
<reference evidence="2" key="2">
    <citation type="submission" date="2020-09" db="EMBL/GenBank/DDBJ databases">
        <authorList>
            <person name="Wu Z."/>
        </authorList>
    </citation>
    <scope>NUCLEOTIDE SEQUENCE</scope>
    <source>
        <strain evidence="2">SC17</strain>
    </source>
</reference>
<sequence>MQHQLLFILKIVFSFFNGVTLILFVLLLANSSYGQYTSKELNPYHKAYHDSLQRREYPYTFPILAKQAYKKGFDIPFTYGLSTAYYTQVQDVNIKRTLIGFNDSDPVDLSGFIKFGTIEARTEAVTFRPDMWVLPFLNVYGIFGVGSSSTAVPLVRPVDFSTTQHFNVTSMGFGFTVAGGFGPLFFVVDNNFNYGDIDALVEPVPAHNLDIRLGHNFVNPQRADRGLAVWFGAFRQNIKGDTSGSIKIKDLFPNGAEGLQEGFINRLEEWADGLPLTQQIIANQIINRIDDHLSGVDVGDANITYTLDKELAKPWNLIFGAQYQHNKHWQLRTELGTFGKRTSFLIMVNYRFESLFKKK</sequence>
<keyword evidence="1" id="KW-0812">Transmembrane</keyword>
<reference evidence="2" key="1">
    <citation type="journal article" date="2013" name="Int. J. Syst. Evol. Microbiol.">
        <title>Aestuariibaculum suncheonense gen. nov., sp. nov., a marine bacterium of the family Flavobacteriaceae isolated from a tidal flat and emended descriptions of the genera Gaetbulibacter and Tamlana.</title>
        <authorList>
            <person name="Jeong S.H."/>
            <person name="Park M.S."/>
            <person name="Jin H.M."/>
            <person name="Lee K."/>
            <person name="Park W."/>
            <person name="Jeon C.O."/>
        </authorList>
    </citation>
    <scope>NUCLEOTIDE SEQUENCE</scope>
    <source>
        <strain evidence="2">SC17</strain>
    </source>
</reference>
<feature type="transmembrane region" description="Helical" evidence="1">
    <location>
        <begin position="7"/>
        <end position="29"/>
    </location>
</feature>
<comment type="caution">
    <text evidence="2">The sequence shown here is derived from an EMBL/GenBank/DDBJ whole genome shotgun (WGS) entry which is preliminary data.</text>
</comment>
<gene>
    <name evidence="2" type="ORF">ICJ84_07535</name>
</gene>
<keyword evidence="1" id="KW-0472">Membrane</keyword>
<dbReference type="EMBL" id="JACVXC010000002">
    <property type="protein sequence ID" value="MBD0835280.1"/>
    <property type="molecule type" value="Genomic_DNA"/>
</dbReference>
<dbReference type="AlphaFoldDB" id="A0A8J6QDY8"/>
<evidence type="ECO:0000313" key="3">
    <source>
        <dbReference type="Proteomes" id="UP000602057"/>
    </source>
</evidence>
<keyword evidence="1" id="KW-1133">Transmembrane helix</keyword>